<name>A0AAE1TAA7_9FABA</name>
<gene>
    <name evidence="1" type="ORF">QN277_016187</name>
</gene>
<dbReference type="SUPFAM" id="SSF56219">
    <property type="entry name" value="DNase I-like"/>
    <property type="match status" value="1"/>
</dbReference>
<keyword evidence="2" id="KW-1185">Reference proteome</keyword>
<evidence type="ECO:0000313" key="1">
    <source>
        <dbReference type="EMBL" id="KAK4278327.1"/>
    </source>
</evidence>
<dbReference type="AlphaFoldDB" id="A0AAE1TAA7"/>
<sequence length="208" mass="24269">MGDFNDIRASSERIGGFQVNAHCTRWFQDRINEARLTDLGSKGPSMTWRGPRAMNGSRLFKRLDRVLANSHFLNFFSESYVQVLPRTEFSDHNALLLCVGAQVNTMKPLKPFHFEVMWLGHDDFNRFINDSWSTQEVLETNLATLQQNIDKWHKSVFGFVEKKKTKLLARLKGIQNSKAYPFSFLCRLECQLQSELESLLRSEELKWF</sequence>
<reference evidence="1" key="1">
    <citation type="submission" date="2023-10" db="EMBL/GenBank/DDBJ databases">
        <title>Chromosome-level genome of the transformable northern wattle, Acacia crassicarpa.</title>
        <authorList>
            <person name="Massaro I."/>
            <person name="Sinha N.R."/>
            <person name="Poethig S."/>
            <person name="Leichty A.R."/>
        </authorList>
    </citation>
    <scope>NUCLEOTIDE SEQUENCE</scope>
    <source>
        <strain evidence="1">Acra3RX</strain>
        <tissue evidence="1">Leaf</tissue>
    </source>
</reference>
<evidence type="ECO:0008006" key="3">
    <source>
        <dbReference type="Google" id="ProtNLM"/>
    </source>
</evidence>
<dbReference type="InterPro" id="IPR036691">
    <property type="entry name" value="Endo/exonu/phosph_ase_sf"/>
</dbReference>
<comment type="caution">
    <text evidence="1">The sequence shown here is derived from an EMBL/GenBank/DDBJ whole genome shotgun (WGS) entry which is preliminary data.</text>
</comment>
<dbReference type="Proteomes" id="UP001293593">
    <property type="component" value="Unassembled WGS sequence"/>
</dbReference>
<dbReference type="Gene3D" id="3.60.10.10">
    <property type="entry name" value="Endonuclease/exonuclease/phosphatase"/>
    <property type="match status" value="1"/>
</dbReference>
<dbReference type="EMBL" id="JAWXYG010000003">
    <property type="protein sequence ID" value="KAK4278327.1"/>
    <property type="molecule type" value="Genomic_DNA"/>
</dbReference>
<accession>A0AAE1TAA7</accession>
<protein>
    <recommendedName>
        <fullName evidence="3">Endonuclease/exonuclease/phosphatase domain-containing protein</fullName>
    </recommendedName>
</protein>
<dbReference type="PANTHER" id="PTHR33710">
    <property type="entry name" value="BNAC02G09200D PROTEIN"/>
    <property type="match status" value="1"/>
</dbReference>
<proteinExistence type="predicted"/>
<organism evidence="1 2">
    <name type="scientific">Acacia crassicarpa</name>
    <name type="common">northern wattle</name>
    <dbReference type="NCBI Taxonomy" id="499986"/>
    <lineage>
        <taxon>Eukaryota</taxon>
        <taxon>Viridiplantae</taxon>
        <taxon>Streptophyta</taxon>
        <taxon>Embryophyta</taxon>
        <taxon>Tracheophyta</taxon>
        <taxon>Spermatophyta</taxon>
        <taxon>Magnoliopsida</taxon>
        <taxon>eudicotyledons</taxon>
        <taxon>Gunneridae</taxon>
        <taxon>Pentapetalae</taxon>
        <taxon>rosids</taxon>
        <taxon>fabids</taxon>
        <taxon>Fabales</taxon>
        <taxon>Fabaceae</taxon>
        <taxon>Caesalpinioideae</taxon>
        <taxon>mimosoid clade</taxon>
        <taxon>Acacieae</taxon>
        <taxon>Acacia</taxon>
    </lineage>
</organism>
<dbReference type="PANTHER" id="PTHR33710:SF77">
    <property type="entry name" value="DNASE I-LIKE SUPERFAMILY PROTEIN"/>
    <property type="match status" value="1"/>
</dbReference>
<evidence type="ECO:0000313" key="2">
    <source>
        <dbReference type="Proteomes" id="UP001293593"/>
    </source>
</evidence>